<feature type="domain" description="Dermonecrotic toxin N-terminal" evidence="1">
    <location>
        <begin position="18"/>
        <end position="287"/>
    </location>
</feature>
<comment type="caution">
    <text evidence="2">The sequence shown here is derived from an EMBL/GenBank/DDBJ whole genome shotgun (WGS) entry which is preliminary data.</text>
</comment>
<organism evidence="2 3">
    <name type="scientific">Pseudomonas carassii</name>
    <dbReference type="NCBI Taxonomy" id="3115855"/>
    <lineage>
        <taxon>Bacteria</taxon>
        <taxon>Pseudomonadati</taxon>
        <taxon>Pseudomonadota</taxon>
        <taxon>Gammaproteobacteria</taxon>
        <taxon>Pseudomonadales</taxon>
        <taxon>Pseudomonadaceae</taxon>
        <taxon>Pseudomonas</taxon>
    </lineage>
</organism>
<dbReference type="Proteomes" id="UP001354227">
    <property type="component" value="Unassembled WGS sequence"/>
</dbReference>
<dbReference type="InterPro" id="IPR007577">
    <property type="entry name" value="GlycoTrfase_DXD_sugar-bd_CS"/>
</dbReference>
<dbReference type="Pfam" id="PF20178">
    <property type="entry name" value="ToxA_N"/>
    <property type="match status" value="1"/>
</dbReference>
<dbReference type="EMBL" id="JAZDCT010000001">
    <property type="protein sequence ID" value="MEE1886145.1"/>
    <property type="molecule type" value="Genomic_DNA"/>
</dbReference>
<gene>
    <name evidence="2" type="ORF">V0R62_00590</name>
</gene>
<evidence type="ECO:0000259" key="1">
    <source>
        <dbReference type="Pfam" id="PF20178"/>
    </source>
</evidence>
<dbReference type="InterPro" id="IPR046673">
    <property type="entry name" value="ToxA_N"/>
</dbReference>
<protein>
    <submittedName>
        <fullName evidence="2">DUF6543 domain-containing protein</fullName>
    </submittedName>
</protein>
<sequence length="901" mass="101114">MASTFVNIAGEQFIRLHLQNIPRPGLYAAKAIREWAEQEQHQLDPDQTDVVTLHYRGNQAMIAQRLSLTQAVLSNWQGESDKNLIGQLFPGSWAGTLPVGPLTIVEQLPALGPFDNSARFSVYNGIFRRSTPARYDSTTHLPVDVEAMQRFIWDLDLHTRFVTMLDEYWQKTRKTHPQSLQISFIAACNKQVQEGSLSDAGRQLAWQAAGLMPRASGLEIRPLNVYGYAATDIIQIADPAHQQVLLYLPGNSSPFHEFDDMNALKDWFAEQCRSSEKRQRLRQYFKLADTPDGLDFSGLDTALDGLGTYPRFHTRSPNRPGFTVDGPWPPRDYVNYKAHKYSPLIEGDLFEALTLRQRKRSYADADFIITSKTQVTKARWRDYLMTSINLLAPLALVVPELIPLLAVGGIAQFGLGIDQVINGKTLEDKDDGVDNIEFGLLNATPLVLQAATRVKILFPGKNPRFIMPTRVNDQLGYPLSPMDPPRLPEEGAAQFFASPPEPIALPQDSHLGNWITRFIDSNGVKHMEATLEEAKFNVRYDGEHDAFVRRPNNKSESPTYYQVSDQSNGLEVIDVTNRPVTDDMRMRTLRGLGVDLQLPIEIPTPSSEMFELPKQILNIWIGDKIIPDNLLKTVEANARGLLRSRTPYRIYLSNADSDAYGINRAALLRHAENLQILPLEDQAFYDDFQESPYFEQYEKAIKGGNYASACDVLRYPLLNSEGGVYIDIDDTLRTLGDHPDADALIASTPLKATQNGLVLGAPMDNARLGMHCAYSNSLIGSHAGNDTLDAISDEMLKRFEDNPNFYDNRPLYGAPDHEIYARKLNEMTGPGVLNDVIDDEDYEDLSRLRILRQITKLESVPQKDFTFLTGPAHAAISEAQRTDQALRDLVTVGNNNSWAKP</sequence>
<evidence type="ECO:0000313" key="3">
    <source>
        <dbReference type="Proteomes" id="UP001354227"/>
    </source>
</evidence>
<dbReference type="SUPFAM" id="SSF53448">
    <property type="entry name" value="Nucleotide-diphospho-sugar transferases"/>
    <property type="match status" value="1"/>
</dbReference>
<dbReference type="Pfam" id="PF04488">
    <property type="entry name" value="Gly_transf_sug"/>
    <property type="match status" value="1"/>
</dbReference>
<evidence type="ECO:0000313" key="2">
    <source>
        <dbReference type="EMBL" id="MEE1886145.1"/>
    </source>
</evidence>
<dbReference type="RefSeq" id="WP_330102312.1">
    <property type="nucleotide sequence ID" value="NZ_JAZDCT010000001.1"/>
</dbReference>
<reference evidence="2" key="1">
    <citation type="submission" date="2024-01" db="EMBL/GenBank/DDBJ databases">
        <title>Unpublished Manusciprt.</title>
        <authorList>
            <person name="Duman M."/>
            <person name="Valdes E.G."/>
            <person name="Ajmi N."/>
            <person name="Altun S."/>
            <person name="Saticioglu I.B."/>
        </authorList>
    </citation>
    <scope>NUCLEOTIDE SEQUENCE</scope>
    <source>
        <strain evidence="2">137P</strain>
    </source>
</reference>
<name>A0ABU7H498_9PSED</name>
<dbReference type="Gene3D" id="3.90.550.20">
    <property type="match status" value="1"/>
</dbReference>
<keyword evidence="3" id="KW-1185">Reference proteome</keyword>
<proteinExistence type="predicted"/>
<accession>A0ABU7H498</accession>
<dbReference type="InterPro" id="IPR029044">
    <property type="entry name" value="Nucleotide-diphossugar_trans"/>
</dbReference>